<name>A0ABW5A080_9BACL</name>
<evidence type="ECO:0000313" key="3">
    <source>
        <dbReference type="Proteomes" id="UP001597343"/>
    </source>
</evidence>
<evidence type="ECO:0000313" key="2">
    <source>
        <dbReference type="EMBL" id="MFD2171046.1"/>
    </source>
</evidence>
<dbReference type="Proteomes" id="UP001597343">
    <property type="component" value="Unassembled WGS sequence"/>
</dbReference>
<organism evidence="2 3">
    <name type="scientific">Tumebacillus lipolyticus</name>
    <dbReference type="NCBI Taxonomy" id="1280370"/>
    <lineage>
        <taxon>Bacteria</taxon>
        <taxon>Bacillati</taxon>
        <taxon>Bacillota</taxon>
        <taxon>Bacilli</taxon>
        <taxon>Bacillales</taxon>
        <taxon>Alicyclobacillaceae</taxon>
        <taxon>Tumebacillus</taxon>
    </lineage>
</organism>
<dbReference type="RefSeq" id="WP_386047525.1">
    <property type="nucleotide sequence ID" value="NZ_JBHUIO010000008.1"/>
</dbReference>
<keyword evidence="3" id="KW-1185">Reference proteome</keyword>
<dbReference type="PANTHER" id="PTHR37305">
    <property type="entry name" value="INTEGRAL MEMBRANE PROTEIN-RELATED"/>
    <property type="match status" value="1"/>
</dbReference>
<dbReference type="PANTHER" id="PTHR37305:SF2">
    <property type="entry name" value="BACITRACIN TRANSPORT PERMEASE PROTEIN BCRB"/>
    <property type="match status" value="1"/>
</dbReference>
<feature type="transmembrane region" description="Helical" evidence="1">
    <location>
        <begin position="114"/>
        <end position="137"/>
    </location>
</feature>
<sequence>MIRLRNLYLLTRNETLKVLRKKRFLVVLLILAVLIPLFAYGQYTQQERVKAQSGVTDWRAELGQEIVETERRLASPTMQDDRRKTLEMRLEQNKYYLERNINPSEPGATSFTRIFMQFGISLFLPLLVVVVATDIVSSELQDGTIKLLLTRPVKRWKILLSKFLTLMIFTTLTVVVMGVISFLVSGLFFGYAGWDAPMFTGFTIVNGTFDTSAVQMIPHWHLLLMNYGLGWIAAIAVATLSFMVSVLVRGTATGMGVMLALLIGGSIMGQMASDFPLTKYVFTTHLRLTDYINGVPVAVEGLTLNYSLAALAIWSAAALALSFLSFTKRDVLA</sequence>
<comment type="caution">
    <text evidence="2">The sequence shown here is derived from an EMBL/GenBank/DDBJ whole genome shotgun (WGS) entry which is preliminary data.</text>
</comment>
<keyword evidence="1" id="KW-0812">Transmembrane</keyword>
<gene>
    <name evidence="2" type="ORF">ACFSOY_13780</name>
</gene>
<evidence type="ECO:0000256" key="1">
    <source>
        <dbReference type="SAM" id="Phobius"/>
    </source>
</evidence>
<protein>
    <submittedName>
        <fullName evidence="2">ABC transporter permease</fullName>
    </submittedName>
</protein>
<feature type="transmembrane region" description="Helical" evidence="1">
    <location>
        <begin position="24"/>
        <end position="43"/>
    </location>
</feature>
<feature type="transmembrane region" description="Helical" evidence="1">
    <location>
        <begin position="228"/>
        <end position="248"/>
    </location>
</feature>
<keyword evidence="1" id="KW-1133">Transmembrane helix</keyword>
<reference evidence="3" key="1">
    <citation type="journal article" date="2019" name="Int. J. Syst. Evol. Microbiol.">
        <title>The Global Catalogue of Microorganisms (GCM) 10K type strain sequencing project: providing services to taxonomists for standard genome sequencing and annotation.</title>
        <authorList>
            <consortium name="The Broad Institute Genomics Platform"/>
            <consortium name="The Broad Institute Genome Sequencing Center for Infectious Disease"/>
            <person name="Wu L."/>
            <person name="Ma J."/>
        </authorList>
    </citation>
    <scope>NUCLEOTIDE SEQUENCE [LARGE SCALE GENOMIC DNA]</scope>
    <source>
        <strain evidence="3">CGMCC 1.13574</strain>
    </source>
</reference>
<keyword evidence="1" id="KW-0472">Membrane</keyword>
<accession>A0ABW5A080</accession>
<feature type="transmembrane region" description="Helical" evidence="1">
    <location>
        <begin position="158"/>
        <end position="191"/>
    </location>
</feature>
<dbReference type="Pfam" id="PF12679">
    <property type="entry name" value="ABC2_membrane_2"/>
    <property type="match status" value="1"/>
</dbReference>
<feature type="transmembrane region" description="Helical" evidence="1">
    <location>
        <begin position="255"/>
        <end position="273"/>
    </location>
</feature>
<proteinExistence type="predicted"/>
<dbReference type="EMBL" id="JBHUIO010000008">
    <property type="protein sequence ID" value="MFD2171046.1"/>
    <property type="molecule type" value="Genomic_DNA"/>
</dbReference>
<feature type="transmembrane region" description="Helical" evidence="1">
    <location>
        <begin position="306"/>
        <end position="326"/>
    </location>
</feature>